<evidence type="ECO:0000313" key="1">
    <source>
        <dbReference type="EMBL" id="DAF88763.1"/>
    </source>
</evidence>
<reference evidence="1" key="1">
    <citation type="journal article" date="2021" name="Proc. Natl. Acad. Sci. U.S.A.">
        <title>A Catalog of Tens of Thousands of Viruses from Human Metagenomes Reveals Hidden Associations with Chronic Diseases.</title>
        <authorList>
            <person name="Tisza M.J."/>
            <person name="Buck C.B."/>
        </authorList>
    </citation>
    <scope>NUCLEOTIDE SEQUENCE</scope>
    <source>
        <strain evidence="1">CtXWf36</strain>
    </source>
</reference>
<name>A0A8S5U2T1_9CAUD</name>
<proteinExistence type="predicted"/>
<dbReference type="InterPro" id="IPR057005">
    <property type="entry name" value="Phage_TAC_17"/>
</dbReference>
<accession>A0A8S5U2T1</accession>
<protein>
    <submittedName>
        <fullName evidence="1">Uncharacterized protein</fullName>
    </submittedName>
</protein>
<sequence>MLKETITYTDFDGNPRTEDLYFHLSPAEMTQLQFSVPGGLKNSLEDAIKRQDGPAMMDFFVKIVKMSYGIKSADGRKFEKSEAIYNDFAQTNAYVEFFMRLVTEQDFAKKFTDRVLPDMNKYVKPDSANSSAAVASMSTT</sequence>
<organism evidence="1">
    <name type="scientific">Siphoviridae sp. ctXWf36</name>
    <dbReference type="NCBI Taxonomy" id="2825544"/>
    <lineage>
        <taxon>Viruses</taxon>
        <taxon>Duplodnaviria</taxon>
        <taxon>Heunggongvirae</taxon>
        <taxon>Uroviricota</taxon>
        <taxon>Caudoviricetes</taxon>
    </lineage>
</organism>
<dbReference type="Pfam" id="PF23803">
    <property type="entry name" value="Phage_TAC_17"/>
    <property type="match status" value="1"/>
</dbReference>
<dbReference type="EMBL" id="BK015994">
    <property type="protein sequence ID" value="DAF88763.1"/>
    <property type="molecule type" value="Genomic_DNA"/>
</dbReference>